<dbReference type="RefSeq" id="WP_144389163.1">
    <property type="nucleotide sequence ID" value="NZ_CANNCB010000063.1"/>
</dbReference>
<evidence type="ECO:0000313" key="1">
    <source>
        <dbReference type="EMBL" id="TVO32278.1"/>
    </source>
</evidence>
<organism evidence="1 2">
    <name type="scientific">Vibrio algivorus</name>
    <dbReference type="NCBI Taxonomy" id="1667024"/>
    <lineage>
        <taxon>Bacteria</taxon>
        <taxon>Pseudomonadati</taxon>
        <taxon>Pseudomonadota</taxon>
        <taxon>Gammaproteobacteria</taxon>
        <taxon>Vibrionales</taxon>
        <taxon>Vibrionaceae</taxon>
        <taxon>Vibrio</taxon>
    </lineage>
</organism>
<reference evidence="1 2" key="1">
    <citation type="submission" date="2019-07" db="EMBL/GenBank/DDBJ databases">
        <title>The draft genome sequence of Vibrio algivorus M1486.</title>
        <authorList>
            <person name="Meng X."/>
        </authorList>
    </citation>
    <scope>NUCLEOTIDE SEQUENCE [LARGE SCALE GENOMIC DNA]</scope>
    <source>
        <strain evidence="1 2">M1486</strain>
    </source>
</reference>
<dbReference type="EMBL" id="VMKJ01000059">
    <property type="protein sequence ID" value="TVO32278.1"/>
    <property type="molecule type" value="Genomic_DNA"/>
</dbReference>
<protein>
    <recommendedName>
        <fullName evidence="3">Flagellar protein FliL</fullName>
    </recommendedName>
</protein>
<name>A0A557NV35_9VIBR</name>
<accession>A0A557NV35</accession>
<evidence type="ECO:0008006" key="3">
    <source>
        <dbReference type="Google" id="ProtNLM"/>
    </source>
</evidence>
<evidence type="ECO:0000313" key="2">
    <source>
        <dbReference type="Proteomes" id="UP000319828"/>
    </source>
</evidence>
<comment type="caution">
    <text evidence="1">The sequence shown here is derived from an EMBL/GenBank/DDBJ whole genome shotgun (WGS) entry which is preliminary data.</text>
</comment>
<gene>
    <name evidence="1" type="ORF">FOF44_17160</name>
</gene>
<dbReference type="Proteomes" id="UP000319828">
    <property type="component" value="Unassembled WGS sequence"/>
</dbReference>
<dbReference type="AlphaFoldDB" id="A0A557NV35"/>
<sequence>MMKVIVGVVLGCALLGVGGAALFKPELLPFMDLTEANTVQYHEPLIEVTLHDVLIPINVNRRQKLLLTNLSLFINKSERDIFEQHESKIKHEVLSEFSVKPESYFMSKNFISVFQSDLEAILVDNKDENINFKVKEVLVTKAVYQ</sequence>
<proteinExistence type="predicted"/>